<proteinExistence type="predicted"/>
<evidence type="ECO:0000313" key="2">
    <source>
        <dbReference type="Proteomes" id="UP000694420"/>
    </source>
</evidence>
<accession>A0A8C6ZNQ0</accession>
<name>A0A8C6ZNQ0_NOTPE</name>
<evidence type="ECO:0000313" key="1">
    <source>
        <dbReference type="Ensembl" id="ENSNPEP00000017797.1"/>
    </source>
</evidence>
<reference evidence="1" key="2">
    <citation type="submission" date="2025-09" db="UniProtKB">
        <authorList>
            <consortium name="Ensembl"/>
        </authorList>
    </citation>
    <scope>IDENTIFICATION</scope>
</reference>
<sequence length="82" mass="9475">IYAKYISGNKKSTKNYLVVKANRVLLWEKVTLLGFALCSVLSIQQAYQPATFCDSAFLQYCCFFNTDGKYIQRFFPPLGWED</sequence>
<dbReference type="Proteomes" id="UP000694420">
    <property type="component" value="Unplaced"/>
</dbReference>
<keyword evidence="2" id="KW-1185">Reference proteome</keyword>
<dbReference type="Ensembl" id="ENSNPET00000018243.1">
    <property type="protein sequence ID" value="ENSNPEP00000017797.1"/>
    <property type="gene ID" value="ENSNPEG00000013251.1"/>
</dbReference>
<organism evidence="1 2">
    <name type="scientific">Nothoprocta perdicaria</name>
    <name type="common">Chilean tinamou</name>
    <name type="synonym">Crypturus perdicarius</name>
    <dbReference type="NCBI Taxonomy" id="30464"/>
    <lineage>
        <taxon>Eukaryota</taxon>
        <taxon>Metazoa</taxon>
        <taxon>Chordata</taxon>
        <taxon>Craniata</taxon>
        <taxon>Vertebrata</taxon>
        <taxon>Euteleostomi</taxon>
        <taxon>Archelosauria</taxon>
        <taxon>Archosauria</taxon>
        <taxon>Dinosauria</taxon>
        <taxon>Saurischia</taxon>
        <taxon>Theropoda</taxon>
        <taxon>Coelurosauria</taxon>
        <taxon>Aves</taxon>
        <taxon>Palaeognathae</taxon>
        <taxon>Tinamiformes</taxon>
        <taxon>Tinamidae</taxon>
        <taxon>Nothoprocta</taxon>
    </lineage>
</organism>
<reference evidence="1" key="1">
    <citation type="submission" date="2025-08" db="UniProtKB">
        <authorList>
            <consortium name="Ensembl"/>
        </authorList>
    </citation>
    <scope>IDENTIFICATION</scope>
</reference>
<dbReference type="AlphaFoldDB" id="A0A8C6ZNQ0"/>
<protein>
    <submittedName>
        <fullName evidence="1">Uncharacterized protein</fullName>
    </submittedName>
</protein>